<reference evidence="2" key="1">
    <citation type="submission" date="2022-11" db="UniProtKB">
        <authorList>
            <consortium name="WormBaseParasite"/>
        </authorList>
    </citation>
    <scope>IDENTIFICATION</scope>
</reference>
<evidence type="ECO:0000313" key="2">
    <source>
        <dbReference type="WBParaSite" id="PS1159_v2.g7951.t1"/>
    </source>
</evidence>
<organism evidence="1 2">
    <name type="scientific">Panagrolaimus sp. PS1159</name>
    <dbReference type="NCBI Taxonomy" id="55785"/>
    <lineage>
        <taxon>Eukaryota</taxon>
        <taxon>Metazoa</taxon>
        <taxon>Ecdysozoa</taxon>
        <taxon>Nematoda</taxon>
        <taxon>Chromadorea</taxon>
        <taxon>Rhabditida</taxon>
        <taxon>Tylenchina</taxon>
        <taxon>Panagrolaimomorpha</taxon>
        <taxon>Panagrolaimoidea</taxon>
        <taxon>Panagrolaimidae</taxon>
        <taxon>Panagrolaimus</taxon>
    </lineage>
</organism>
<name>A0AC35GSA9_9BILA</name>
<proteinExistence type="predicted"/>
<sequence>MSAAGGAQPKEDEKDGDLSSSLDESNDLPEIKFPFVLKWFMYECWARGAWCDGIPETRFYQIPGFPGLKYNLTLHFRRHLGESDTEESDGSGSDDSDGKWSDDDEIDDFYDALRVNLVPTNPKYKNYKVLAEWTDRIQCDKYKKRSLELSDTGIRYFDQIEFLYFPEAYKMAAFFHAEGTFTIKQIYTKDVEIESVPEEHRELLKDENGKDFTLVAGKKEIKIHKSVLTHNSPVFAAAANEKEWKEGAERKYAIPDFSHKIVQIAVDVIYGQAYAEALTKEEYISLFQFADKYQMDELKKAVKESTILTPHNICEYLNLCHSKKCEELVKCEELLDYCLENMLIFSQNGYAIYDKGLLNPEVKLLYADRAMKEPLKHVKTPKNNYYSFLDEREKPRDWTETDAVGCACSDLN</sequence>
<dbReference type="WBParaSite" id="PS1159_v2.g7951.t1">
    <property type="protein sequence ID" value="PS1159_v2.g7951.t1"/>
    <property type="gene ID" value="PS1159_v2.g7951"/>
</dbReference>
<accession>A0AC35GSA9</accession>
<protein>
    <submittedName>
        <fullName evidence="2">BTB domain-containing protein</fullName>
    </submittedName>
</protein>
<evidence type="ECO:0000313" key="1">
    <source>
        <dbReference type="Proteomes" id="UP000887580"/>
    </source>
</evidence>
<dbReference type="Proteomes" id="UP000887580">
    <property type="component" value="Unplaced"/>
</dbReference>